<dbReference type="InterPro" id="IPR027939">
    <property type="entry name" value="NMT1/THI5"/>
</dbReference>
<dbReference type="SUPFAM" id="SSF53850">
    <property type="entry name" value="Periplasmic binding protein-like II"/>
    <property type="match status" value="1"/>
</dbReference>
<evidence type="ECO:0000256" key="2">
    <source>
        <dbReference type="ARBA" id="ARBA00004948"/>
    </source>
</evidence>
<evidence type="ECO:0000256" key="8">
    <source>
        <dbReference type="ARBA" id="ARBA00022977"/>
    </source>
</evidence>
<comment type="function">
    <text evidence="1">Responsible for the formation of the pyrimidine heterocycle in the thiamine biosynthesis pathway. Catalyzes the formation of hydroxymethylpyrimidine phosphate (HMP-P) from histidine and pyridoxal phosphate (PLP). The protein uses PLP and the active site histidine to form HMP-P, generating an inactive enzyme. The enzyme can only undergo a single turnover, which suggests it is a suicide enzyme.</text>
</comment>
<dbReference type="RefSeq" id="WP_098584157.1">
    <property type="nucleotide sequence ID" value="NZ_NUWJ01000226.1"/>
</dbReference>
<proteinExistence type="inferred from homology"/>
<evidence type="ECO:0000259" key="12">
    <source>
        <dbReference type="Pfam" id="PF09084"/>
    </source>
</evidence>
<dbReference type="Pfam" id="PF09084">
    <property type="entry name" value="NMT1"/>
    <property type="match status" value="1"/>
</dbReference>
<evidence type="ECO:0000313" key="14">
    <source>
        <dbReference type="Proteomes" id="UP000224413"/>
    </source>
</evidence>
<dbReference type="Proteomes" id="UP000224413">
    <property type="component" value="Unassembled WGS sequence"/>
</dbReference>
<dbReference type="EMBL" id="NUWJ01000226">
    <property type="protein sequence ID" value="PFK11042.1"/>
    <property type="molecule type" value="Genomic_DNA"/>
</dbReference>
<comment type="similarity">
    <text evidence="3">Belongs to the NMT1/THI5 family.</text>
</comment>
<comment type="caution">
    <text evidence="13">The sequence shown here is derived from an EMBL/GenBank/DDBJ whole genome shotgun (WGS) entry which is preliminary data.</text>
</comment>
<name>A0A9X6WWT9_BACCE</name>
<dbReference type="Gene3D" id="3.40.190.10">
    <property type="entry name" value="Periplasmic binding protein-like II"/>
    <property type="match status" value="2"/>
</dbReference>
<evidence type="ECO:0000256" key="4">
    <source>
        <dbReference type="ARBA" id="ARBA00011738"/>
    </source>
</evidence>
<evidence type="ECO:0000256" key="9">
    <source>
        <dbReference type="ARBA" id="ARBA00023004"/>
    </source>
</evidence>
<protein>
    <recommendedName>
        <fullName evidence="10">Thiamine pyrimidine synthase</fullName>
    </recommendedName>
</protein>
<dbReference type="GO" id="GO:0009228">
    <property type="term" value="P:thiamine biosynthetic process"/>
    <property type="evidence" value="ECO:0007669"/>
    <property type="project" value="UniProtKB-KW"/>
</dbReference>
<evidence type="ECO:0000256" key="7">
    <source>
        <dbReference type="ARBA" id="ARBA00022898"/>
    </source>
</evidence>
<dbReference type="GO" id="GO:0016740">
    <property type="term" value="F:transferase activity"/>
    <property type="evidence" value="ECO:0007669"/>
    <property type="project" value="UniProtKB-KW"/>
</dbReference>
<dbReference type="GO" id="GO:0046872">
    <property type="term" value="F:metal ion binding"/>
    <property type="evidence" value="ECO:0007669"/>
    <property type="project" value="UniProtKB-KW"/>
</dbReference>
<comment type="catalytic activity">
    <reaction evidence="11">
        <text>N(6)-(pyridoxal phosphate)-L-lysyl-[4-amino-5-hydroxymethyl-2-methylpyrimidine phosphate synthase] + L-histidyl-[4-amino-5-hydroxymethyl-2-methylpyrimidine phosphate synthase] + 2 Fe(3+) + 4 H2O = L-lysyl-[4-amino-5-hydroxymethyl-2-methylpyrimidine phosphate synthase] + (2S)-2-amino-5-hydroxy-4-oxopentanoyl-[4-amino-5-hydroxymethyl-2-methylpyrimidine phosphate synthase] + 4-amino-2-methyl-5-(phosphooxymethyl)pyrimidine + 3-oxopropanoate + 2 Fe(2+) + 2 H(+)</text>
        <dbReference type="Rhea" id="RHEA:65756"/>
        <dbReference type="Rhea" id="RHEA-COMP:16892"/>
        <dbReference type="Rhea" id="RHEA-COMP:16893"/>
        <dbReference type="Rhea" id="RHEA-COMP:16894"/>
        <dbReference type="Rhea" id="RHEA-COMP:16895"/>
        <dbReference type="ChEBI" id="CHEBI:15377"/>
        <dbReference type="ChEBI" id="CHEBI:15378"/>
        <dbReference type="ChEBI" id="CHEBI:29033"/>
        <dbReference type="ChEBI" id="CHEBI:29034"/>
        <dbReference type="ChEBI" id="CHEBI:29969"/>
        <dbReference type="ChEBI" id="CHEBI:29979"/>
        <dbReference type="ChEBI" id="CHEBI:33190"/>
        <dbReference type="ChEBI" id="CHEBI:58354"/>
        <dbReference type="ChEBI" id="CHEBI:143915"/>
        <dbReference type="ChEBI" id="CHEBI:157692"/>
    </reaction>
    <physiologicalReaction direction="left-to-right" evidence="11">
        <dbReference type="Rhea" id="RHEA:65757"/>
    </physiologicalReaction>
</comment>
<organism evidence="13 14">
    <name type="scientific">Bacillus cereus</name>
    <dbReference type="NCBI Taxonomy" id="1396"/>
    <lineage>
        <taxon>Bacteria</taxon>
        <taxon>Bacillati</taxon>
        <taxon>Bacillota</taxon>
        <taxon>Bacilli</taxon>
        <taxon>Bacillales</taxon>
        <taxon>Bacillaceae</taxon>
        <taxon>Bacillus</taxon>
        <taxon>Bacillus cereus group</taxon>
    </lineage>
</organism>
<keyword evidence="6" id="KW-0479">Metal-binding</keyword>
<comment type="pathway">
    <text evidence="2">Cofactor biosynthesis; thiamine diphosphate biosynthesis.</text>
</comment>
<accession>A0A9X6WWT9</accession>
<dbReference type="PANTHER" id="PTHR31528">
    <property type="entry name" value="4-AMINO-5-HYDROXYMETHYL-2-METHYLPYRIMIDINE PHOSPHATE SYNTHASE THI11-RELATED"/>
    <property type="match status" value="1"/>
</dbReference>
<evidence type="ECO:0000313" key="13">
    <source>
        <dbReference type="EMBL" id="PFK11042.1"/>
    </source>
</evidence>
<dbReference type="AlphaFoldDB" id="A0A9X6WWT9"/>
<gene>
    <name evidence="13" type="ORF">COI98_23880</name>
</gene>
<reference evidence="13 14" key="1">
    <citation type="submission" date="2017-09" db="EMBL/GenBank/DDBJ databases">
        <title>Large-scale bioinformatics analysis of Bacillus genomes uncovers conserved roles of natural products in bacterial physiology.</title>
        <authorList>
            <consortium name="Agbiome Team Llc"/>
            <person name="Bleich R.M."/>
            <person name="Grubbs K.J."/>
            <person name="Santa Maria K.C."/>
            <person name="Allen S.E."/>
            <person name="Farag S."/>
            <person name="Shank E.A."/>
            <person name="Bowers A."/>
        </authorList>
    </citation>
    <scope>NUCLEOTIDE SEQUENCE [LARGE SCALE GENOMIC DNA]</scope>
    <source>
        <strain evidence="13 14">AFS083741</strain>
    </source>
</reference>
<keyword evidence="5 13" id="KW-0808">Transferase</keyword>
<keyword evidence="7" id="KW-0663">Pyridoxal phosphate</keyword>
<evidence type="ECO:0000256" key="6">
    <source>
        <dbReference type="ARBA" id="ARBA00022723"/>
    </source>
</evidence>
<evidence type="ECO:0000256" key="1">
    <source>
        <dbReference type="ARBA" id="ARBA00003469"/>
    </source>
</evidence>
<comment type="subunit">
    <text evidence="4">Homodimer.</text>
</comment>
<keyword evidence="8" id="KW-0784">Thiamine biosynthesis</keyword>
<evidence type="ECO:0000256" key="3">
    <source>
        <dbReference type="ARBA" id="ARBA00009406"/>
    </source>
</evidence>
<keyword evidence="9" id="KW-0408">Iron</keyword>
<evidence type="ECO:0000256" key="10">
    <source>
        <dbReference type="ARBA" id="ARBA00033171"/>
    </source>
</evidence>
<dbReference type="InterPro" id="IPR015168">
    <property type="entry name" value="SsuA/THI5"/>
</dbReference>
<evidence type="ECO:0000256" key="5">
    <source>
        <dbReference type="ARBA" id="ARBA00022679"/>
    </source>
</evidence>
<feature type="domain" description="SsuA/THI5-like" evidence="12">
    <location>
        <begin position="18"/>
        <end position="228"/>
    </location>
</feature>
<sequence>MVSRLEKLKIQLKWLHQAQFAGIYVAKEKGYFSSLGIDIQILEGGPNIDSDQQVLTGVADIGISLFDRLLVHRNQGLPLISIAQIVQTSTRGLVTKRSSDIDTPMKMKGKKIGTFGNTDSYQIQAFLREFHLKKHVDIIGQHSIDDFLNDIVDVGSITLYNELQQIFNTGIHPNALNIFLYESYGVGMVEDTLIVREDWLCKNYNLATRAVAAIIKGWQYAILHQSEATDIVMKYVDPLTTRKLQEKMLAIISNYISPPQLPLCNIGEFILLNLQHTADILYKYHIISKPANIQKAIDMTIVSCTKTT</sequence>
<evidence type="ECO:0000256" key="11">
    <source>
        <dbReference type="ARBA" id="ARBA00048179"/>
    </source>
</evidence>
<dbReference type="PANTHER" id="PTHR31528:SF1">
    <property type="entry name" value="4-AMINO-5-HYDROXYMETHYL-2-METHYLPYRIMIDINE PHOSPHATE SYNTHASE THI11-RELATED"/>
    <property type="match status" value="1"/>
</dbReference>